<sequence length="162" mass="17629">MRRMRMEANTLGQPLADEDLEVVLQELSAIANEGSQADQDASRAEAILEDEDLMIRAAMGEDMEMDFETSEMEPAMLTTPATQEERETTCFVCQRGPLGMVEWGVGRRGVGCRACGMFASVGEGRAYVGEVASGRNASAQRLVTECVGFNPSLARPRTMSEP</sequence>
<organism evidence="1 2">
    <name type="scientific">Blyttiomyces helicus</name>
    <dbReference type="NCBI Taxonomy" id="388810"/>
    <lineage>
        <taxon>Eukaryota</taxon>
        <taxon>Fungi</taxon>
        <taxon>Fungi incertae sedis</taxon>
        <taxon>Chytridiomycota</taxon>
        <taxon>Chytridiomycota incertae sedis</taxon>
        <taxon>Chytridiomycetes</taxon>
        <taxon>Chytridiomycetes incertae sedis</taxon>
        <taxon>Blyttiomyces</taxon>
    </lineage>
</organism>
<dbReference type="CDD" id="cd00029">
    <property type="entry name" value="C1"/>
    <property type="match status" value="1"/>
</dbReference>
<dbReference type="Proteomes" id="UP000269721">
    <property type="component" value="Unassembled WGS sequence"/>
</dbReference>
<gene>
    <name evidence="1" type="ORF">BDK51DRAFT_27388</name>
</gene>
<protein>
    <submittedName>
        <fullName evidence="1">Uncharacterized protein</fullName>
    </submittedName>
</protein>
<evidence type="ECO:0000313" key="2">
    <source>
        <dbReference type="Proteomes" id="UP000269721"/>
    </source>
</evidence>
<keyword evidence="2" id="KW-1185">Reference proteome</keyword>
<accession>A0A4P9WMF0</accession>
<reference evidence="2" key="1">
    <citation type="journal article" date="2018" name="Nat. Microbiol.">
        <title>Leveraging single-cell genomics to expand the fungal tree of life.</title>
        <authorList>
            <person name="Ahrendt S.R."/>
            <person name="Quandt C.A."/>
            <person name="Ciobanu D."/>
            <person name="Clum A."/>
            <person name="Salamov A."/>
            <person name="Andreopoulos B."/>
            <person name="Cheng J.F."/>
            <person name="Woyke T."/>
            <person name="Pelin A."/>
            <person name="Henrissat B."/>
            <person name="Reynolds N.K."/>
            <person name="Benny G.L."/>
            <person name="Smith M.E."/>
            <person name="James T.Y."/>
            <person name="Grigoriev I.V."/>
        </authorList>
    </citation>
    <scope>NUCLEOTIDE SEQUENCE [LARGE SCALE GENOMIC DNA]</scope>
</reference>
<name>A0A4P9WMF0_9FUNG</name>
<evidence type="ECO:0000313" key="1">
    <source>
        <dbReference type="EMBL" id="RKO93385.1"/>
    </source>
</evidence>
<proteinExistence type="predicted"/>
<dbReference type="EMBL" id="KZ994263">
    <property type="protein sequence ID" value="RKO93385.1"/>
    <property type="molecule type" value="Genomic_DNA"/>
</dbReference>
<dbReference type="AlphaFoldDB" id="A0A4P9WMF0"/>